<feature type="domain" description="Integrase catalytic" evidence="1">
    <location>
        <begin position="124"/>
        <end position="291"/>
    </location>
</feature>
<dbReference type="Pfam" id="PF00665">
    <property type="entry name" value="rve"/>
    <property type="match status" value="1"/>
</dbReference>
<dbReference type="NCBIfam" id="NF033516">
    <property type="entry name" value="transpos_IS3"/>
    <property type="match status" value="1"/>
</dbReference>
<dbReference type="PANTHER" id="PTHR46889:SF4">
    <property type="entry name" value="TRANSPOSASE INSO FOR INSERTION SEQUENCE ELEMENT IS911B-RELATED"/>
    <property type="match status" value="1"/>
</dbReference>
<protein>
    <submittedName>
        <fullName evidence="2">Transposase InsO and inactivated derivatives</fullName>
    </submittedName>
</protein>
<dbReference type="InterPro" id="IPR050900">
    <property type="entry name" value="Transposase_IS3/IS150/IS904"/>
</dbReference>
<dbReference type="PROSITE" id="PS50994">
    <property type="entry name" value="INTEGRASE"/>
    <property type="match status" value="1"/>
</dbReference>
<dbReference type="Proteomes" id="UP000199459">
    <property type="component" value="Unassembled WGS sequence"/>
</dbReference>
<gene>
    <name evidence="2" type="ORF">SAMN05216325_1621</name>
</gene>
<dbReference type="GO" id="GO:0015074">
    <property type="term" value="P:DNA integration"/>
    <property type="evidence" value="ECO:0007669"/>
    <property type="project" value="InterPro"/>
</dbReference>
<accession>A0A1H8J820</accession>
<proteinExistence type="predicted"/>
<reference evidence="2 3" key="1">
    <citation type="submission" date="2016-10" db="EMBL/GenBank/DDBJ databases">
        <authorList>
            <person name="de Groot N.N."/>
        </authorList>
    </citation>
    <scope>NUCLEOTIDE SEQUENCE [LARGE SCALE GENOMIC DNA]</scope>
    <source>
        <strain evidence="2 3">Nm22</strain>
    </source>
</reference>
<name>A0A1H8J820_9PROT</name>
<dbReference type="InterPro" id="IPR012337">
    <property type="entry name" value="RNaseH-like_sf"/>
</dbReference>
<dbReference type="GO" id="GO:0003676">
    <property type="term" value="F:nucleic acid binding"/>
    <property type="evidence" value="ECO:0007669"/>
    <property type="project" value="InterPro"/>
</dbReference>
<evidence type="ECO:0000259" key="1">
    <source>
        <dbReference type="PROSITE" id="PS50994"/>
    </source>
</evidence>
<dbReference type="Gene3D" id="3.30.420.10">
    <property type="entry name" value="Ribonuclease H-like superfamily/Ribonuclease H"/>
    <property type="match status" value="1"/>
</dbReference>
<dbReference type="InterPro" id="IPR001584">
    <property type="entry name" value="Integrase_cat-core"/>
</dbReference>
<dbReference type="InterPro" id="IPR036397">
    <property type="entry name" value="RNaseH_sf"/>
</dbReference>
<evidence type="ECO:0000313" key="3">
    <source>
        <dbReference type="Proteomes" id="UP000199459"/>
    </source>
</evidence>
<dbReference type="Pfam" id="PF13333">
    <property type="entry name" value="rve_2"/>
    <property type="match status" value="1"/>
</dbReference>
<dbReference type="InterPro" id="IPR048020">
    <property type="entry name" value="Transpos_IS3"/>
</dbReference>
<organism evidence="2 3">
    <name type="scientific">Nitrosomonas marina</name>
    <dbReference type="NCBI Taxonomy" id="917"/>
    <lineage>
        <taxon>Bacteria</taxon>
        <taxon>Pseudomonadati</taxon>
        <taxon>Pseudomonadota</taxon>
        <taxon>Betaproteobacteria</taxon>
        <taxon>Nitrosomonadales</taxon>
        <taxon>Nitrosomonadaceae</taxon>
        <taxon>Nitrosomonas</taxon>
    </lineage>
</organism>
<sequence>MAMELITETMNQGARQRSACKIVGISSRTLQHWRVIGIEDRRQTVRKTPANKLSEQERKQILDICNSQEFCTRTPKQIVPALADRNNYLASESSFYRVLRDAGQLHRRGRAANPVTAKKPDTYIADGPNQVWSWDITYLASTLKGVFFYLYLFMDIYSRKIVGWEVYENESSEQAADILRKTRLTESLPVNHKVVLHSDNGSPMKGATMLATMQKLGIVPSFSRPSVSNDNPYSESLFKTMKYVAAYPSKPFESLDETRLWVLRFVDWYNNCHRHNGIKYVTPTQRHNGQDVTILKQRKRVYEEAKKKHPERWSGKTRNWTHEPIVRLNPGEGGHLL</sequence>
<dbReference type="EMBL" id="FOCP01000062">
    <property type="protein sequence ID" value="SEN77063.1"/>
    <property type="molecule type" value="Genomic_DNA"/>
</dbReference>
<evidence type="ECO:0000313" key="2">
    <source>
        <dbReference type="EMBL" id="SEN77063.1"/>
    </source>
</evidence>
<dbReference type="AlphaFoldDB" id="A0A1H8J820"/>
<dbReference type="PANTHER" id="PTHR46889">
    <property type="entry name" value="TRANSPOSASE INSF FOR INSERTION SEQUENCE IS3B-RELATED"/>
    <property type="match status" value="1"/>
</dbReference>
<dbReference type="SUPFAM" id="SSF53098">
    <property type="entry name" value="Ribonuclease H-like"/>
    <property type="match status" value="1"/>
</dbReference>